<dbReference type="EMBL" id="CP121682">
    <property type="protein sequence ID" value="WGD42970.1"/>
    <property type="molecule type" value="Genomic_DNA"/>
</dbReference>
<evidence type="ECO:0000313" key="4">
    <source>
        <dbReference type="Proteomes" id="UP001216440"/>
    </source>
</evidence>
<sequence length="272" mass="27839">MTAHDRHQGDGMPQNDGMRLGDGTDALMAALLDEPLPARARQDPEFTAARDAAAADIAVLREQLGLIGDALADAGEHREAGSGAGSPVTFLPARPRRTRRPLRIALGALVAAAAATVVVGTGWLVTQTGGGASEASGDKAAADASSAEQSAGAAFGSPRYLACARLVAEGTVAAVEPVPGTGPGEGAGQERVTLTATRLYQPEKDARGGDDEIVLLREVDGHPPLHEGDRVLFGLPREGAVPDTVIVGEEAIAPERARITAALPVSRTLTCE</sequence>
<keyword evidence="4" id="KW-1185">Reference proteome</keyword>
<protein>
    <recommendedName>
        <fullName evidence="5">DUF5667 domain-containing protein</fullName>
    </recommendedName>
</protein>
<accession>A0ABY8K811</accession>
<reference evidence="3 4" key="1">
    <citation type="submission" date="2023-03" db="EMBL/GenBank/DDBJ databases">
        <authorList>
            <person name="Mo P."/>
        </authorList>
    </citation>
    <scope>NUCLEOTIDE SEQUENCE [LARGE SCALE GENOMIC DNA]</scope>
    <source>
        <strain evidence="3 4">HUAS 5</strain>
    </source>
</reference>
<evidence type="ECO:0008006" key="5">
    <source>
        <dbReference type="Google" id="ProtNLM"/>
    </source>
</evidence>
<evidence type="ECO:0000256" key="2">
    <source>
        <dbReference type="SAM" id="Phobius"/>
    </source>
</evidence>
<dbReference type="RefSeq" id="WP_279336023.1">
    <property type="nucleotide sequence ID" value="NZ_CP121682.1"/>
</dbReference>
<proteinExistence type="predicted"/>
<keyword evidence="2" id="KW-0472">Membrane</keyword>
<keyword evidence="2" id="KW-1133">Transmembrane helix</keyword>
<organism evidence="3 4">
    <name type="scientific">Streptomyces cathayae</name>
    <dbReference type="NCBI Taxonomy" id="3031124"/>
    <lineage>
        <taxon>Bacteria</taxon>
        <taxon>Bacillati</taxon>
        <taxon>Actinomycetota</taxon>
        <taxon>Actinomycetes</taxon>
        <taxon>Kitasatosporales</taxon>
        <taxon>Streptomycetaceae</taxon>
        <taxon>Streptomyces</taxon>
    </lineage>
</organism>
<keyword evidence="2" id="KW-0812">Transmembrane</keyword>
<name>A0ABY8K811_9ACTN</name>
<feature type="transmembrane region" description="Helical" evidence="2">
    <location>
        <begin position="104"/>
        <end position="125"/>
    </location>
</feature>
<feature type="region of interest" description="Disordered" evidence="1">
    <location>
        <begin position="1"/>
        <end position="20"/>
    </location>
</feature>
<dbReference type="Proteomes" id="UP001216440">
    <property type="component" value="Chromosome"/>
</dbReference>
<evidence type="ECO:0000256" key="1">
    <source>
        <dbReference type="SAM" id="MobiDB-lite"/>
    </source>
</evidence>
<gene>
    <name evidence="3" type="ORF">PYS65_24085</name>
</gene>
<evidence type="ECO:0000313" key="3">
    <source>
        <dbReference type="EMBL" id="WGD42970.1"/>
    </source>
</evidence>